<accession>A0A2H3AT33</accession>
<gene>
    <name evidence="1" type="ORF">ARMSODRAFT_617287</name>
</gene>
<evidence type="ECO:0000313" key="1">
    <source>
        <dbReference type="EMBL" id="PBK61911.1"/>
    </source>
</evidence>
<reference evidence="2" key="1">
    <citation type="journal article" date="2017" name="Nat. Ecol. Evol.">
        <title>Genome expansion and lineage-specific genetic innovations in the forest pathogenic fungi Armillaria.</title>
        <authorList>
            <person name="Sipos G."/>
            <person name="Prasanna A.N."/>
            <person name="Walter M.C."/>
            <person name="O'Connor E."/>
            <person name="Balint B."/>
            <person name="Krizsan K."/>
            <person name="Kiss B."/>
            <person name="Hess J."/>
            <person name="Varga T."/>
            <person name="Slot J."/>
            <person name="Riley R."/>
            <person name="Boka B."/>
            <person name="Rigling D."/>
            <person name="Barry K."/>
            <person name="Lee J."/>
            <person name="Mihaltcheva S."/>
            <person name="LaButti K."/>
            <person name="Lipzen A."/>
            <person name="Waldron R."/>
            <person name="Moloney N.M."/>
            <person name="Sperisen C."/>
            <person name="Kredics L."/>
            <person name="Vagvoelgyi C."/>
            <person name="Patrignani A."/>
            <person name="Fitzpatrick D."/>
            <person name="Nagy I."/>
            <person name="Doyle S."/>
            <person name="Anderson J.B."/>
            <person name="Grigoriev I.V."/>
            <person name="Gueldener U."/>
            <person name="Muensterkoetter M."/>
            <person name="Nagy L.G."/>
        </authorList>
    </citation>
    <scope>NUCLEOTIDE SEQUENCE [LARGE SCALE GENOMIC DNA]</scope>
    <source>
        <strain evidence="2">28-4</strain>
    </source>
</reference>
<evidence type="ECO:0000313" key="2">
    <source>
        <dbReference type="Proteomes" id="UP000218334"/>
    </source>
</evidence>
<name>A0A2H3AT33_9AGAR</name>
<keyword evidence="2" id="KW-1185">Reference proteome</keyword>
<proteinExistence type="predicted"/>
<dbReference type="EMBL" id="KZ293471">
    <property type="protein sequence ID" value="PBK61911.1"/>
    <property type="molecule type" value="Genomic_DNA"/>
</dbReference>
<protein>
    <submittedName>
        <fullName evidence="1">Uncharacterized protein</fullName>
    </submittedName>
</protein>
<dbReference type="STRING" id="1076256.A0A2H3AT33"/>
<sequence>MLPSNIEHLSLISYPEPFILFWAPESEIPVEIVPCSAITTILNSGSFGSLINLNISYRWESDCTEVFFLGLIPQVLPYLEFLGLNRYGRKDSPFGVASSLEKSLQNLRYLSHLRLNLDKSEGHRHDLFKRRMQQNKPATMMQAMRQVALSISSLQFILWLDLIFPNVARSPLWLWHRWKILRTDGNVELQAAGTEEVDPLLHE</sequence>
<dbReference type="AlphaFoldDB" id="A0A2H3AT33"/>
<organism evidence="1 2">
    <name type="scientific">Armillaria solidipes</name>
    <dbReference type="NCBI Taxonomy" id="1076256"/>
    <lineage>
        <taxon>Eukaryota</taxon>
        <taxon>Fungi</taxon>
        <taxon>Dikarya</taxon>
        <taxon>Basidiomycota</taxon>
        <taxon>Agaricomycotina</taxon>
        <taxon>Agaricomycetes</taxon>
        <taxon>Agaricomycetidae</taxon>
        <taxon>Agaricales</taxon>
        <taxon>Marasmiineae</taxon>
        <taxon>Physalacriaceae</taxon>
        <taxon>Armillaria</taxon>
    </lineage>
</organism>
<dbReference type="Proteomes" id="UP000218334">
    <property type="component" value="Unassembled WGS sequence"/>
</dbReference>